<dbReference type="InterPro" id="IPR027417">
    <property type="entry name" value="P-loop_NTPase"/>
</dbReference>
<keyword evidence="18" id="KW-1038">Host endoplasmic reticulum</keyword>
<comment type="function">
    <text evidence="1">Plays a role in RNA replication. It is covalently linked to the 5'terminus of both viral single-stranded RNA1 and RNA2 molecules.</text>
</comment>
<evidence type="ECO:0000259" key="24">
    <source>
        <dbReference type="PROSITE" id="PS51218"/>
    </source>
</evidence>
<evidence type="ECO:0000259" key="25">
    <source>
        <dbReference type="PROSITE" id="PS51874"/>
    </source>
</evidence>
<dbReference type="InterPro" id="IPR014759">
    <property type="entry name" value="Helicase_SF3_ssRNA_vir"/>
</dbReference>
<evidence type="ECO:0000256" key="17">
    <source>
        <dbReference type="ARBA" id="ARBA00022989"/>
    </source>
</evidence>
<evidence type="ECO:0000256" key="2">
    <source>
        <dbReference type="ARBA" id="ARBA00003602"/>
    </source>
</evidence>
<evidence type="ECO:0000256" key="22">
    <source>
        <dbReference type="SAM" id="Phobius"/>
    </source>
</evidence>
<proteinExistence type="predicted"/>
<dbReference type="Gene3D" id="2.40.10.10">
    <property type="entry name" value="Trypsin-like serine proteases"/>
    <property type="match status" value="1"/>
</dbReference>
<feature type="domain" description="SF3 helicase" evidence="24">
    <location>
        <begin position="464"/>
        <end position="634"/>
    </location>
</feature>
<dbReference type="Gene3D" id="3.30.70.270">
    <property type="match status" value="1"/>
</dbReference>
<dbReference type="GO" id="GO:0005524">
    <property type="term" value="F:ATP binding"/>
    <property type="evidence" value="ECO:0007669"/>
    <property type="project" value="UniProtKB-KW"/>
</dbReference>
<keyword evidence="16" id="KW-0693">Viral RNA replication</keyword>
<dbReference type="GO" id="GO:0039694">
    <property type="term" value="P:viral RNA genome replication"/>
    <property type="evidence" value="ECO:0007669"/>
    <property type="project" value="InterPro"/>
</dbReference>
<evidence type="ECO:0000256" key="14">
    <source>
        <dbReference type="ARBA" id="ARBA00022807"/>
    </source>
</evidence>
<evidence type="ECO:0000256" key="3">
    <source>
        <dbReference type="ARBA" id="ARBA00003682"/>
    </source>
</evidence>
<dbReference type="InterPro" id="IPR043128">
    <property type="entry name" value="Rev_trsase/Diguanyl_cyclase"/>
</dbReference>
<evidence type="ECO:0000256" key="18">
    <source>
        <dbReference type="ARBA" id="ARBA00023184"/>
    </source>
</evidence>
<evidence type="ECO:0000313" key="26">
    <source>
        <dbReference type="EMBL" id="DBA54707.1"/>
    </source>
</evidence>
<evidence type="ECO:0000256" key="7">
    <source>
        <dbReference type="ARBA" id="ARBA00022484"/>
    </source>
</evidence>
<evidence type="ECO:0000256" key="16">
    <source>
        <dbReference type="ARBA" id="ARBA00022953"/>
    </source>
</evidence>
<evidence type="ECO:0000256" key="12">
    <source>
        <dbReference type="ARBA" id="ARBA00022741"/>
    </source>
</evidence>
<dbReference type="GO" id="GO:0003724">
    <property type="term" value="F:RNA helicase activity"/>
    <property type="evidence" value="ECO:0007669"/>
    <property type="project" value="InterPro"/>
</dbReference>
<reference evidence="26" key="1">
    <citation type="submission" date="2023-11" db="EMBL/GenBank/DDBJ databases">
        <authorList>
            <person name="Sidharthan V.K."/>
            <person name="Reddy V."/>
            <person name="Kiran G."/>
            <person name="Rajeswari V."/>
            <person name="Baranwal V.K."/>
        </authorList>
    </citation>
    <scope>NUCLEOTIDE SEQUENCE</scope>
    <source>
        <strain evidence="26">Cam sin</strain>
    </source>
</reference>
<dbReference type="InterPro" id="IPR044067">
    <property type="entry name" value="PCV_3C_PRO"/>
</dbReference>
<dbReference type="GO" id="GO:0006351">
    <property type="term" value="P:DNA-templated transcription"/>
    <property type="evidence" value="ECO:0007669"/>
    <property type="project" value="InterPro"/>
</dbReference>
<evidence type="ECO:0000259" key="23">
    <source>
        <dbReference type="PROSITE" id="PS50507"/>
    </source>
</evidence>
<comment type="subcellular location">
    <subcellularLocation>
        <location evidence="4">Host endoplasmic reticulum</location>
    </subcellularLocation>
    <subcellularLocation>
        <location evidence="5">Host membrane</location>
        <topology evidence="5">Single-pass membrane protein</topology>
    </subcellularLocation>
</comment>
<feature type="transmembrane region" description="Helical" evidence="22">
    <location>
        <begin position="227"/>
        <end position="248"/>
    </location>
</feature>
<evidence type="ECO:0000256" key="15">
    <source>
        <dbReference type="ARBA" id="ARBA00022840"/>
    </source>
</evidence>
<evidence type="ECO:0000256" key="4">
    <source>
        <dbReference type="ARBA" id="ARBA00004354"/>
    </source>
</evidence>
<keyword evidence="14" id="KW-0788">Thiol protease</keyword>
<feature type="transmembrane region" description="Helical" evidence="22">
    <location>
        <begin position="260"/>
        <end position="278"/>
    </location>
</feature>
<dbReference type="SUPFAM" id="SSF52540">
    <property type="entry name" value="P-loop containing nucleoside triphosphate hydrolases"/>
    <property type="match status" value="1"/>
</dbReference>
<dbReference type="InterPro" id="IPR000605">
    <property type="entry name" value="Helicase_SF3_ssDNA/RNA_vir"/>
</dbReference>
<dbReference type="GO" id="GO:0004197">
    <property type="term" value="F:cysteine-type endopeptidase activity"/>
    <property type="evidence" value="ECO:0007669"/>
    <property type="project" value="InterPro"/>
</dbReference>
<dbReference type="GO" id="GO:0003723">
    <property type="term" value="F:RNA binding"/>
    <property type="evidence" value="ECO:0007669"/>
    <property type="project" value="InterPro"/>
</dbReference>
<accession>A0AAT9J7U3</accession>
<comment type="function">
    <text evidence="21">Down-regulates the RNA1 polyprotein processing and enhances trans-cleavage of RNA2 polyproteins. The protease cofactor and the putative helicase seem to target the replication complexes to ER membranes. Their physical association causes the membrane rearrangement of host ER that may result in formation of the small membranous vesicles that are the site of viral RNA synthesis.</text>
</comment>
<dbReference type="InterPro" id="IPR009003">
    <property type="entry name" value="Peptidase_S1_PA"/>
</dbReference>
<sequence>MAIQTRKLDQAAQVLNDLISIGPEIYIQRRNLTQNRSRTRAFRKKHPDLDYFGMLAFMLDEVVHDFPRIRPEEFDQMNLIQDCMVAYQAWDREIEPLYHGLGMNAIKLYIEMTFCEYLQCTVRFDAPYLRLEPAVVPDEQYAIAQGLGAAVSAMSQVFLSKLKKGVEWTIDTVLARIRKHFDETIRAYCPFVIEACSWINGIWERIKEWIIETCDKTLQFLGAVRELIIWGCAAAGIAAILCLLERFLLASNLIKSPIGLAKSYMGLVAASLGLFAGYKACSEVNARLVLFARDIMLASCTTLVSLYGEEAVAEALNRAQGQFNPVAMLEGIAKVVADWNGAGLHTIGRSFSAVNSIKNGITATWQMAAYILNKIGEFYQFCFGQESKVLNDLSHFFGMDVERWLRKADCVMEEFLLRGWADQEGLITMLALKRQGADMVEQFVTAGRKNKSSATFANVITKTLEKLNKSFVAASLHGKPQTRKKPFTIFFTGPSRTGKSILSRTILYDFLNQWGLDEDAVHSYGASSNYWDCYRRQPIVTIDDFGAAAPAGGANIHEQFMDLVSNAPCHLNMAGLEEKGMLFDSRLFICASNFIDPVPDSGVKDFPAFRNRKMLNVEVTRKEGTEYDPTNPTESQQYQLYTIKDTTGEVTRGRIFQSYDDLFAYCLNSYNEYDKKEEQELVSIRAKLQNRPQKATLSNLLDLGLLYSSVTREKLIEINEYHEGGSFFFVDSENTMWAWNAKKQDCEVMDNRVKWDIEMHEKLKALSHKNLIAYYQILTNFDNMHTSLAIYMQDILDADLIGPTGVIKQCPKDLLEGLVLQQLKLMPLWQRIILREVRLHHYARKDRSALMRLMRAVKGTLCELYRKEISEWPLLLKVAVGIVLATIGATSMWKVFSFLRGLGSGSAFAANASMAFSAGNAAAQSWRPNHQSGPYRYRNQEVRPRSWAKGQADFESSHVMIMEHCLGVLKVGSFVTQICILPGHKFISFGHFVNRLGNRMMAVIHTASREYHIVLDKSLFTSFDGSDLVVYTSPQVENIPSSAWKYFCFDWESRAVNSCEALFLSCKYSEFAATYVPEFAPIVARQRKRNLNVYGGEYTRMVPTCLEYEAPTEDMDCGSLVVTKIATKDGPVWQIIGIHVAGDGTFGFANFIPPVEQEAEAQCAGDYFEFFPLAAKHGGSGCSIVGQAIPGKTYINVPKKTALCEMEEVFHLGTPITKVPAILSGDDPRIPESCAGYCPFSTGMMKYAYPMKAVDPVLLDKVTDEILETWFEANDGFDFQEVTTEVAINGLESVEYFDALVMSTSEGFPYVMDRKYGQKGKSRYISGETGALFLTPGTLVEANLLSLEEECKTKVPELICIECPKDEKLVRRKVFEKPKTRLFSILPMDFNLCVRKKFLKFVRFLMLKRSRLPCKVGINCFSTEWGQLADHLLSKGNQILCCDYSSFDGLLSKQIMEAIADTINLFCGGSQVLCAQRKNLLMACCQRFGICKQALYRVECGIPSGFPLTVILNSIFNEILVRMAYKHIMTETVGASVYANSFNQMIALAVYGDDNLISVSPIVAPFFNGASLKQFMANLGITITDGVDKTLPSLNFRKIEDCDFLKRGFVQKSATIWDCPQEEESIWSQLHYVQDKNLDKLEAYKVNLNNVLREVYLHSPQKMKELRRKAFLQLPFLRGEEIVTCDQIEDFFQDQRGLQLLPRSDCTEFIFDVSRLGPIVHPTEVGVEQPVELIPGVFVQDVKYVKEEPNQLLVLCNTRRKVVANELACAISWAPGEGRGMLPTTYVVKSLFQRKSELRKKIHQAIVRKDKVIFCASVNTVPALVLATCFLYYNGNMERTSSNVLLTAAIDAASSLKYLVKDFPDLFIGKVHENIHVVNN</sequence>
<evidence type="ECO:0000256" key="21">
    <source>
        <dbReference type="ARBA" id="ARBA00045667"/>
    </source>
</evidence>
<comment type="function">
    <text evidence="2">Thiol protease that cleaves the RNA1 and RNA2 polyproteins.</text>
</comment>
<evidence type="ECO:0000256" key="19">
    <source>
        <dbReference type="ARBA" id="ARBA00031919"/>
    </source>
</evidence>
<feature type="domain" description="Peptidase C3" evidence="25">
    <location>
        <begin position="949"/>
        <end position="1157"/>
    </location>
</feature>
<dbReference type="InterPro" id="IPR043502">
    <property type="entry name" value="DNA/RNA_pol_sf"/>
</dbReference>
<keyword evidence="9" id="KW-0808">Transferase</keyword>
<dbReference type="PRINTS" id="PR00918">
    <property type="entry name" value="CALICVIRUSNS"/>
</dbReference>
<dbReference type="EMBL" id="BK065038">
    <property type="protein sequence ID" value="DBA54707.1"/>
    <property type="molecule type" value="Genomic_RNA"/>
</dbReference>
<evidence type="ECO:0000256" key="1">
    <source>
        <dbReference type="ARBA" id="ARBA00002583"/>
    </source>
</evidence>
<keyword evidence="15" id="KW-0067">ATP-binding</keyword>
<dbReference type="SUPFAM" id="SSF50494">
    <property type="entry name" value="Trypsin-like serine proteases"/>
    <property type="match status" value="1"/>
</dbReference>
<protein>
    <recommendedName>
        <fullName evidence="6">RNA1 polyprotein</fullName>
    </recommendedName>
    <alternativeName>
        <fullName evidence="20">Genome polyprotein B</fullName>
    </alternativeName>
    <alternativeName>
        <fullName evidence="19">P1</fullName>
    </alternativeName>
</protein>
<dbReference type="GO" id="GO:0003968">
    <property type="term" value="F:RNA-directed RNA polymerase activity"/>
    <property type="evidence" value="ECO:0007669"/>
    <property type="project" value="UniProtKB-KW"/>
</dbReference>
<comment type="function">
    <text evidence="3">Replicates the viral genome.</text>
</comment>
<feature type="domain" description="RdRp catalytic" evidence="23">
    <location>
        <begin position="1437"/>
        <end position="1567"/>
    </location>
</feature>
<evidence type="ECO:0000256" key="10">
    <source>
        <dbReference type="ARBA" id="ARBA00022692"/>
    </source>
</evidence>
<name>A0AAT9J7U3_9SECO</name>
<dbReference type="Pfam" id="PF00910">
    <property type="entry name" value="RNA_helicase"/>
    <property type="match status" value="1"/>
</dbReference>
<keyword evidence="12" id="KW-0547">Nucleotide-binding</keyword>
<dbReference type="InterPro" id="IPR007094">
    <property type="entry name" value="RNA-dir_pol_PSvirus"/>
</dbReference>
<dbReference type="PROSITE" id="PS51218">
    <property type="entry name" value="SF3_HELICASE_2"/>
    <property type="match status" value="1"/>
</dbReference>
<keyword evidence="17 22" id="KW-1133">Transmembrane helix</keyword>
<evidence type="ECO:0000256" key="6">
    <source>
        <dbReference type="ARBA" id="ARBA00020936"/>
    </source>
</evidence>
<dbReference type="SUPFAM" id="SSF56672">
    <property type="entry name" value="DNA/RNA polymerases"/>
    <property type="match status" value="1"/>
</dbReference>
<dbReference type="GO" id="GO:0006508">
    <property type="term" value="P:proteolysis"/>
    <property type="evidence" value="ECO:0007669"/>
    <property type="project" value="UniProtKB-KW"/>
</dbReference>
<dbReference type="InterPro" id="IPR001205">
    <property type="entry name" value="RNA-dir_pol_C"/>
</dbReference>
<evidence type="ECO:0000256" key="13">
    <source>
        <dbReference type="ARBA" id="ARBA00022801"/>
    </source>
</evidence>
<evidence type="ECO:0000256" key="5">
    <source>
        <dbReference type="ARBA" id="ARBA00004379"/>
    </source>
</evidence>
<keyword evidence="22" id="KW-0472">Membrane</keyword>
<organism evidence="26">
    <name type="scientific">Camellia comovirus</name>
    <dbReference type="NCBI Taxonomy" id="3115807"/>
    <lineage>
        <taxon>Viruses</taxon>
        <taxon>Riboviria</taxon>
        <taxon>Orthornavirae</taxon>
        <taxon>Pisuviricota</taxon>
        <taxon>Pisoniviricetes</taxon>
        <taxon>Picornavirales</taxon>
        <taxon>Secoviridae</taxon>
        <taxon>Comovirinae</taxon>
        <taxon>Comovirus</taxon>
    </lineage>
</organism>
<dbReference type="PROSITE" id="PS51874">
    <property type="entry name" value="PCV_3C_PRO"/>
    <property type="match status" value="1"/>
</dbReference>
<dbReference type="InterPro" id="IPR004004">
    <property type="entry name" value="Helic/Pol/Pept_Calicivir-typ"/>
</dbReference>
<keyword evidence="7" id="KW-0696">RNA-directed RNA polymerase</keyword>
<keyword evidence="11" id="KW-0548">Nucleotidyltransferase</keyword>
<keyword evidence="13" id="KW-0378">Hydrolase</keyword>
<dbReference type="InterPro" id="IPR043504">
    <property type="entry name" value="Peptidase_S1_PA_chymotrypsin"/>
</dbReference>
<evidence type="ECO:0000256" key="11">
    <source>
        <dbReference type="ARBA" id="ARBA00022695"/>
    </source>
</evidence>
<dbReference type="PROSITE" id="PS50507">
    <property type="entry name" value="RDRP_SSRNA_POS"/>
    <property type="match status" value="1"/>
</dbReference>
<dbReference type="GO" id="GO:0033644">
    <property type="term" value="C:host cell membrane"/>
    <property type="evidence" value="ECO:0007669"/>
    <property type="project" value="UniProtKB-SubCell"/>
</dbReference>
<evidence type="ECO:0000256" key="8">
    <source>
        <dbReference type="ARBA" id="ARBA00022670"/>
    </source>
</evidence>
<dbReference type="Pfam" id="PF00680">
    <property type="entry name" value="RdRP_1"/>
    <property type="match status" value="1"/>
</dbReference>
<reference evidence="26" key="2">
    <citation type="journal article" date="2024" name="Arch. Virol.">
        <title>Probing of plant transcriptomes reveals the hidden genetic diversity of the family Secoviridae.</title>
        <authorList>
            <person name="Sidharthan V.K."/>
            <person name="Reddy V."/>
            <person name="Kiran G."/>
            <person name="Rajeswari V."/>
            <person name="Baranwal V.K."/>
            <person name="Kumar M.K."/>
            <person name="Kumar K.S."/>
        </authorList>
    </citation>
    <scope>NUCLEOTIDE SEQUENCE</scope>
    <source>
        <strain evidence="26">Cam sin</strain>
    </source>
</reference>
<keyword evidence="10 22" id="KW-0812">Transmembrane</keyword>
<keyword evidence="8" id="KW-0645">Protease</keyword>
<dbReference type="GO" id="GO:0044165">
    <property type="term" value="C:host cell endoplasmic reticulum"/>
    <property type="evidence" value="ECO:0007669"/>
    <property type="project" value="UniProtKB-SubCell"/>
</dbReference>
<evidence type="ECO:0000256" key="9">
    <source>
        <dbReference type="ARBA" id="ARBA00022679"/>
    </source>
</evidence>
<evidence type="ECO:0000256" key="20">
    <source>
        <dbReference type="ARBA" id="ARBA00032135"/>
    </source>
</evidence>